<dbReference type="VEuPathDB" id="PlasmoDB:PCYB_092350"/>
<accession>K6UT50</accession>
<dbReference type="Proteomes" id="UP000006319">
    <property type="component" value="Chromosome 9"/>
</dbReference>
<keyword evidence="3" id="KW-1185">Reference proteome</keyword>
<dbReference type="OrthoDB" id="386975at2759"/>
<gene>
    <name evidence="2" type="ORF">PCYB_092350</name>
</gene>
<name>K6UT50_PLACD</name>
<evidence type="ECO:0000256" key="1">
    <source>
        <dbReference type="SAM" id="Phobius"/>
    </source>
</evidence>
<keyword evidence="1" id="KW-1133">Transmembrane helix</keyword>
<keyword evidence="1" id="KW-0812">Transmembrane</keyword>
<dbReference type="KEGG" id="pcy:PCYB_092350"/>
<evidence type="ECO:0000313" key="2">
    <source>
        <dbReference type="EMBL" id="GAB66449.1"/>
    </source>
</evidence>
<sequence>MNNNTVEVVVSHLRHRDNSNKIKHDAHVESMEGSANISLDDDYDEGYASDDLLGELRKTGDIIPPRGQKGGKKRMFKIKKKKSLTPLHNDDFAQGGEAKISDVAMESFAISRKQRHSPLLGKRVVESSNIELTSTLNNKLNPTLSLVASRAVDGLLGGVHKHMQGPFSLDLDAAASTGAPPTPGIQLATNAIAYPQMSLQNVMSANQMAQNPAFNIHPTATNLRDDPGNVNYNEVVTITIGIVICLFLFCFVFGCIVKMCKPKKRRR</sequence>
<reference evidence="2 3" key="1">
    <citation type="journal article" date="2012" name="Nat. Genet.">
        <title>Plasmodium cynomolgi genome sequences provide insight into Plasmodium vivax and the monkey malaria clade.</title>
        <authorList>
            <person name="Tachibana S."/>
            <person name="Sullivan S.A."/>
            <person name="Kawai S."/>
            <person name="Nakamura S."/>
            <person name="Kim H.R."/>
            <person name="Goto N."/>
            <person name="Arisue N."/>
            <person name="Palacpac N.M.Q."/>
            <person name="Honma H."/>
            <person name="Yagi M."/>
            <person name="Tougan T."/>
            <person name="Katakai Y."/>
            <person name="Kaneko O."/>
            <person name="Mita T."/>
            <person name="Kita K."/>
            <person name="Yasutomi Y."/>
            <person name="Sutton P.L."/>
            <person name="Shakhbatyan R."/>
            <person name="Horii T."/>
            <person name="Yasunaga T."/>
            <person name="Barnwell J.W."/>
            <person name="Escalante A.A."/>
            <person name="Carlton J.M."/>
            <person name="Tanabe K."/>
        </authorList>
    </citation>
    <scope>NUCLEOTIDE SEQUENCE [LARGE SCALE GENOMIC DNA]</scope>
    <source>
        <strain evidence="2 3">B</strain>
    </source>
</reference>
<keyword evidence="1" id="KW-0472">Membrane</keyword>
<dbReference type="RefSeq" id="XP_004222396.1">
    <property type="nucleotide sequence ID" value="XM_004222348.1"/>
</dbReference>
<feature type="transmembrane region" description="Helical" evidence="1">
    <location>
        <begin position="235"/>
        <end position="257"/>
    </location>
</feature>
<organism evidence="2 3">
    <name type="scientific">Plasmodium cynomolgi (strain B)</name>
    <dbReference type="NCBI Taxonomy" id="1120755"/>
    <lineage>
        <taxon>Eukaryota</taxon>
        <taxon>Sar</taxon>
        <taxon>Alveolata</taxon>
        <taxon>Apicomplexa</taxon>
        <taxon>Aconoidasida</taxon>
        <taxon>Haemosporida</taxon>
        <taxon>Plasmodiidae</taxon>
        <taxon>Plasmodium</taxon>
        <taxon>Plasmodium (Plasmodium)</taxon>
    </lineage>
</organism>
<proteinExistence type="predicted"/>
<dbReference type="AlphaFoldDB" id="K6UT50"/>
<dbReference type="GeneID" id="14692803"/>
<dbReference type="EMBL" id="DF157101">
    <property type="protein sequence ID" value="GAB66449.1"/>
    <property type="molecule type" value="Genomic_DNA"/>
</dbReference>
<dbReference type="PhylomeDB" id="K6UT50"/>
<protein>
    <submittedName>
        <fullName evidence="2">Uncharacterized protein</fullName>
    </submittedName>
</protein>
<evidence type="ECO:0000313" key="3">
    <source>
        <dbReference type="Proteomes" id="UP000006319"/>
    </source>
</evidence>
<dbReference type="eggNOG" id="ENOG502QXM0">
    <property type="taxonomic scope" value="Eukaryota"/>
</dbReference>